<dbReference type="Proteomes" id="UP001145114">
    <property type="component" value="Unassembled WGS sequence"/>
</dbReference>
<accession>A0ACC1HM10</accession>
<proteinExistence type="predicted"/>
<evidence type="ECO:0000313" key="1">
    <source>
        <dbReference type="EMBL" id="KAJ1677578.1"/>
    </source>
</evidence>
<protein>
    <submittedName>
        <fullName evidence="1">Uncharacterized protein</fullName>
    </submittedName>
</protein>
<evidence type="ECO:0000313" key="2">
    <source>
        <dbReference type="Proteomes" id="UP001145114"/>
    </source>
</evidence>
<dbReference type="EMBL" id="JAMZIH010002238">
    <property type="protein sequence ID" value="KAJ1677578.1"/>
    <property type="molecule type" value="Genomic_DNA"/>
</dbReference>
<comment type="caution">
    <text evidence="1">The sequence shown here is derived from an EMBL/GenBank/DDBJ whole genome shotgun (WGS) entry which is preliminary data.</text>
</comment>
<sequence>MSGQHCLKDCHLLPHDYLIAEISSNLCGCGGHDVDTNILDATISWVAPSIDYQFPNVFKPTKRLSEVIKVPAIPHHYGAPPPPPSALVWPWQRWWRRIHRQSSQFCRVLSPPVIVKPFTLHVGVAVVESHQSPLRHERIIAFCGHPATGRETSGTECVQQLVVQIQDVTLLHVVSTLGLKGIGMSLDHLPMIAKQSASYWTTHLGKVHEQYVVLVISKYGVIDLAYPYHNGSAALPDTSSWVGWPLFGLVHPDDIPRLITALQLVWVPEIRYGDEVGAMSIEVRPHPREVKARLGDRGRKMMWRVRLTIQLALRVGIDWNDLEPAYHNSRFVRIELCRYPALASEFLPHGGGHLTNGDSESVIATIKLVGGSLPWDGSELP</sequence>
<reference evidence="1" key="1">
    <citation type="submission" date="2022-06" db="EMBL/GenBank/DDBJ databases">
        <title>Phylogenomic reconstructions and comparative analyses of Kickxellomycotina fungi.</title>
        <authorList>
            <person name="Reynolds N.K."/>
            <person name="Stajich J.E."/>
            <person name="Barry K."/>
            <person name="Grigoriev I.V."/>
            <person name="Crous P."/>
            <person name="Smith M.E."/>
        </authorList>
    </citation>
    <scope>NUCLEOTIDE SEQUENCE</scope>
    <source>
        <strain evidence="1">RSA 2271</strain>
    </source>
</reference>
<gene>
    <name evidence="1" type="ORF">EV182_005875</name>
</gene>
<name>A0ACC1HM10_9FUNG</name>
<keyword evidence="2" id="KW-1185">Reference proteome</keyword>
<organism evidence="1 2">
    <name type="scientific">Spiromyces aspiralis</name>
    <dbReference type="NCBI Taxonomy" id="68401"/>
    <lineage>
        <taxon>Eukaryota</taxon>
        <taxon>Fungi</taxon>
        <taxon>Fungi incertae sedis</taxon>
        <taxon>Zoopagomycota</taxon>
        <taxon>Kickxellomycotina</taxon>
        <taxon>Kickxellomycetes</taxon>
        <taxon>Kickxellales</taxon>
        <taxon>Kickxellaceae</taxon>
        <taxon>Spiromyces</taxon>
    </lineage>
</organism>